<dbReference type="AlphaFoldDB" id="B9TGG1"/>
<dbReference type="EMBL" id="EQ980629">
    <property type="protein sequence ID" value="EEF25053.1"/>
    <property type="molecule type" value="Genomic_DNA"/>
</dbReference>
<dbReference type="Proteomes" id="UP000008311">
    <property type="component" value="Unassembled WGS sequence"/>
</dbReference>
<evidence type="ECO:0000313" key="4">
    <source>
        <dbReference type="Proteomes" id="UP000008311"/>
    </source>
</evidence>
<gene>
    <name evidence="3" type="ORF">RCOM_1831770</name>
</gene>
<organism evidence="3 4">
    <name type="scientific">Ricinus communis</name>
    <name type="common">Castor bean</name>
    <dbReference type="NCBI Taxonomy" id="3988"/>
    <lineage>
        <taxon>Eukaryota</taxon>
        <taxon>Viridiplantae</taxon>
        <taxon>Streptophyta</taxon>
        <taxon>Embryophyta</taxon>
        <taxon>Tracheophyta</taxon>
        <taxon>Spermatophyta</taxon>
        <taxon>Magnoliopsida</taxon>
        <taxon>eudicotyledons</taxon>
        <taxon>Gunneridae</taxon>
        <taxon>Pentapetalae</taxon>
        <taxon>rosids</taxon>
        <taxon>fabids</taxon>
        <taxon>Malpighiales</taxon>
        <taxon>Euphorbiaceae</taxon>
        <taxon>Acalyphoideae</taxon>
        <taxon>Acalypheae</taxon>
        <taxon>Ricinus</taxon>
    </lineage>
</organism>
<sequence length="383" mass="38682">MARAACSVWGRGAKALPMAAMPACCRSRPPSLYGFDLANLQAGATTGVYQRDAAPHGGAIAISLINDVANQNAATVQNVLIENLASSTGLQFASARPANSVPLIIAGDKLNRSGLDSFTLDAAGSVEMATGATIALDPGASLALKGKTLKIDGAITAPSGSVALRTQPPASATGEENFTIDLGSHALLSTSGRWTNDLLDGAKTTTSQLTDGGKIVVDALGDLTVARGAEIHADAGARMSGKGRVSGGDGGAIALTTRRAGATGSRMTLDGVVTAYGFGIGGSLTLTANGFRIGDAAVAATDYTMLINPTFFTAAGFASYTLAGNRDSVEVTAGTQVRPQQSNLVFGDLQTAARAGTGSSMNSFVGLSMLADRQRKPVDIALT</sequence>
<dbReference type="STRING" id="3988.B9TGG1"/>
<evidence type="ECO:0000256" key="1">
    <source>
        <dbReference type="ARBA" id="ARBA00004191"/>
    </source>
</evidence>
<proteinExistence type="predicted"/>
<protein>
    <submittedName>
        <fullName evidence="3">Uncharacterized protein</fullName>
    </submittedName>
</protein>
<dbReference type="Gene3D" id="2.160.20.10">
    <property type="entry name" value="Single-stranded right-handed beta-helix, Pectin lyase-like"/>
    <property type="match status" value="1"/>
</dbReference>
<evidence type="ECO:0000313" key="3">
    <source>
        <dbReference type="EMBL" id="EEF25053.1"/>
    </source>
</evidence>
<comment type="subcellular location">
    <subcellularLocation>
        <location evidence="1">Secreted</location>
        <location evidence="1">Cell wall</location>
    </subcellularLocation>
</comment>
<keyword evidence="2" id="KW-0134">Cell wall</keyword>
<keyword evidence="2" id="KW-0964">Secreted</keyword>
<evidence type="ECO:0000256" key="2">
    <source>
        <dbReference type="ARBA" id="ARBA00022512"/>
    </source>
</evidence>
<keyword evidence="4" id="KW-1185">Reference proteome</keyword>
<dbReference type="InterPro" id="IPR012334">
    <property type="entry name" value="Pectin_lyas_fold"/>
</dbReference>
<dbReference type="InParanoid" id="B9TGG1"/>
<reference evidence="4" key="1">
    <citation type="journal article" date="2010" name="Nat. Biotechnol.">
        <title>Draft genome sequence of the oilseed species Ricinus communis.</title>
        <authorList>
            <person name="Chan A.P."/>
            <person name="Crabtree J."/>
            <person name="Zhao Q."/>
            <person name="Lorenzi H."/>
            <person name="Orvis J."/>
            <person name="Puiu D."/>
            <person name="Melake-Berhan A."/>
            <person name="Jones K.M."/>
            <person name="Redman J."/>
            <person name="Chen G."/>
            <person name="Cahoon E.B."/>
            <person name="Gedil M."/>
            <person name="Stanke M."/>
            <person name="Haas B.J."/>
            <person name="Wortman J.R."/>
            <person name="Fraser-Liggett C.M."/>
            <person name="Ravel J."/>
            <person name="Rabinowicz P.D."/>
        </authorList>
    </citation>
    <scope>NUCLEOTIDE SEQUENCE [LARGE SCALE GENOMIC DNA]</scope>
    <source>
        <strain evidence="4">cv. Hale</strain>
    </source>
</reference>
<accession>B9TGG1</accession>
<name>B9TGG1_RICCO</name>
<feature type="non-terminal residue" evidence="3">
    <location>
        <position position="383"/>
    </location>
</feature>